<dbReference type="Proteomes" id="UP000649617">
    <property type="component" value="Unassembled WGS sequence"/>
</dbReference>
<proteinExistence type="predicted"/>
<comment type="caution">
    <text evidence="1">The sequence shown here is derived from an EMBL/GenBank/DDBJ whole genome shotgun (WGS) entry which is preliminary data.</text>
</comment>
<dbReference type="AlphaFoldDB" id="A0A812SUX4"/>
<sequence>MPVVQEATKATKAVQAFLVKRLVSLRLQCACTAMTLQRELVKLKGINLDVSTIRKVLSKHGYQWLPKAQKRKYSPARKRERVRFAQAVVRLSAAQLREKLALSMDGVILSIPPRDATDRANYCAHGDSHMWRRRGEAGLEKLAGQDPYPQQVAQHRLVPFWGGLSQGGFSIITFHKARKLTTAAW</sequence>
<dbReference type="OrthoDB" id="441480at2759"/>
<reference evidence="1" key="1">
    <citation type="submission" date="2021-02" db="EMBL/GenBank/DDBJ databases">
        <authorList>
            <person name="Dougan E. K."/>
            <person name="Rhodes N."/>
            <person name="Thang M."/>
            <person name="Chan C."/>
        </authorList>
    </citation>
    <scope>NUCLEOTIDE SEQUENCE</scope>
</reference>
<feature type="non-terminal residue" evidence="1">
    <location>
        <position position="1"/>
    </location>
</feature>
<dbReference type="EMBL" id="CAJNIZ010026259">
    <property type="protein sequence ID" value="CAE7490530.1"/>
    <property type="molecule type" value="Genomic_DNA"/>
</dbReference>
<organism evidence="1 2">
    <name type="scientific">Symbiodinium pilosum</name>
    <name type="common">Dinoflagellate</name>
    <dbReference type="NCBI Taxonomy" id="2952"/>
    <lineage>
        <taxon>Eukaryota</taxon>
        <taxon>Sar</taxon>
        <taxon>Alveolata</taxon>
        <taxon>Dinophyceae</taxon>
        <taxon>Suessiales</taxon>
        <taxon>Symbiodiniaceae</taxon>
        <taxon>Symbiodinium</taxon>
    </lineage>
</organism>
<accession>A0A812SUX4</accession>
<name>A0A812SUX4_SYMPI</name>
<gene>
    <name evidence="1" type="ORF">SPIL2461_LOCUS12642</name>
</gene>
<evidence type="ECO:0000313" key="2">
    <source>
        <dbReference type="Proteomes" id="UP000649617"/>
    </source>
</evidence>
<keyword evidence="2" id="KW-1185">Reference proteome</keyword>
<evidence type="ECO:0000313" key="1">
    <source>
        <dbReference type="EMBL" id="CAE7490530.1"/>
    </source>
</evidence>
<protein>
    <submittedName>
        <fullName evidence="1">Uncharacterized protein</fullName>
    </submittedName>
</protein>